<dbReference type="OMA" id="DVKWRIS"/>
<evidence type="ECO:0000313" key="2">
    <source>
        <dbReference type="EMBL" id="OJT09501.1"/>
    </source>
</evidence>
<name>A0A1M2VPH1_TRAPU</name>
<protein>
    <submittedName>
        <fullName evidence="2">Uncharacterized protein</fullName>
    </submittedName>
</protein>
<dbReference type="OrthoDB" id="2688840at2759"/>
<feature type="compositionally biased region" description="Polar residues" evidence="1">
    <location>
        <begin position="256"/>
        <end position="267"/>
    </location>
</feature>
<feature type="compositionally biased region" description="Basic and acidic residues" evidence="1">
    <location>
        <begin position="175"/>
        <end position="192"/>
    </location>
</feature>
<evidence type="ECO:0000313" key="3">
    <source>
        <dbReference type="Proteomes" id="UP000184267"/>
    </source>
</evidence>
<feature type="compositionally biased region" description="Low complexity" evidence="1">
    <location>
        <begin position="298"/>
        <end position="312"/>
    </location>
</feature>
<sequence>MESPNRLSHRRRSHSASSPIPRRQPDDVKWRISAKRSRPSSIRSPSYKDLAHGQPAEKWDVDQWRRGKRARRDSNVSFASPSCASAHNKLTGFNALQAESSSDEPFGTGSDPAFPAESTTSFTFASSSTAPLASTSAAFQFFPLKKARSQKPGRSSRFPREPSPREAGRSGISPDEARRMRADALGELHRSVVESGEGLVRKMRDWESRSARPAADTHQPRRSWRRLASCYGTPQAAEAVSEQPEEDEDDIFIVGETSSFPAANSGAQKKRSYSMDVDLPEMEPFASPFAGLDGGDRSSSPIAPSSGPSAYSSDDEGHADMDVELASSASGPSSSPALSHTYSTSANSSLVSLPLFAHPSERGADLGAALPSSATITSREFSAPAPGSPPSTRSEKAIAALALAMANGAVGISDYEALRAGEGLTTLEETHAGELWS</sequence>
<evidence type="ECO:0000256" key="1">
    <source>
        <dbReference type="SAM" id="MobiDB-lite"/>
    </source>
</evidence>
<feature type="compositionally biased region" description="Polar residues" evidence="1">
    <location>
        <begin position="75"/>
        <end position="85"/>
    </location>
</feature>
<feature type="compositionally biased region" description="Low complexity" evidence="1">
    <location>
        <begin position="325"/>
        <end position="339"/>
    </location>
</feature>
<feature type="region of interest" description="Disordered" evidence="1">
    <location>
        <begin position="143"/>
        <end position="343"/>
    </location>
</feature>
<reference evidence="2 3" key="1">
    <citation type="submission" date="2016-10" db="EMBL/GenBank/DDBJ databases">
        <title>Genome sequence of the basidiomycete white-rot fungus Trametes pubescens.</title>
        <authorList>
            <person name="Makela M.R."/>
            <person name="Granchi Z."/>
            <person name="Peng M."/>
            <person name="De Vries R.P."/>
            <person name="Grigoriev I."/>
            <person name="Riley R."/>
            <person name="Hilden K."/>
        </authorList>
    </citation>
    <scope>NUCLEOTIDE SEQUENCE [LARGE SCALE GENOMIC DNA]</scope>
    <source>
        <strain evidence="2 3">FBCC735</strain>
    </source>
</reference>
<dbReference type="EMBL" id="MNAD01000904">
    <property type="protein sequence ID" value="OJT09501.1"/>
    <property type="molecule type" value="Genomic_DNA"/>
</dbReference>
<feature type="compositionally biased region" description="Basic and acidic residues" evidence="1">
    <location>
        <begin position="158"/>
        <end position="168"/>
    </location>
</feature>
<proteinExistence type="predicted"/>
<feature type="compositionally biased region" description="Basic and acidic residues" evidence="1">
    <location>
        <begin position="199"/>
        <end position="210"/>
    </location>
</feature>
<dbReference type="Proteomes" id="UP000184267">
    <property type="component" value="Unassembled WGS sequence"/>
</dbReference>
<gene>
    <name evidence="2" type="ORF">TRAPUB_14035</name>
</gene>
<accession>A0A1M2VPH1</accession>
<feature type="compositionally biased region" description="Basic and acidic residues" evidence="1">
    <location>
        <begin position="49"/>
        <end position="65"/>
    </location>
</feature>
<dbReference type="AlphaFoldDB" id="A0A1M2VPH1"/>
<feature type="region of interest" description="Disordered" evidence="1">
    <location>
        <begin position="1"/>
        <end position="127"/>
    </location>
</feature>
<comment type="caution">
    <text evidence="2">The sequence shown here is derived from an EMBL/GenBank/DDBJ whole genome shotgun (WGS) entry which is preliminary data.</text>
</comment>
<feature type="compositionally biased region" description="Low complexity" evidence="1">
    <location>
        <begin position="113"/>
        <end position="127"/>
    </location>
</feature>
<keyword evidence="3" id="KW-1185">Reference proteome</keyword>
<organism evidence="2 3">
    <name type="scientific">Trametes pubescens</name>
    <name type="common">White-rot fungus</name>
    <dbReference type="NCBI Taxonomy" id="154538"/>
    <lineage>
        <taxon>Eukaryota</taxon>
        <taxon>Fungi</taxon>
        <taxon>Dikarya</taxon>
        <taxon>Basidiomycota</taxon>
        <taxon>Agaricomycotina</taxon>
        <taxon>Agaricomycetes</taxon>
        <taxon>Polyporales</taxon>
        <taxon>Polyporaceae</taxon>
        <taxon>Trametes</taxon>
    </lineage>
</organism>